<evidence type="ECO:0000256" key="1">
    <source>
        <dbReference type="SAM" id="Phobius"/>
    </source>
</evidence>
<dbReference type="InterPro" id="IPR021354">
    <property type="entry name" value="DUF2975"/>
</dbReference>
<dbReference type="EMBL" id="LKTR01000023">
    <property type="protein sequence ID" value="PKD18591.1"/>
    <property type="molecule type" value="Genomic_DNA"/>
</dbReference>
<feature type="transmembrane region" description="Helical" evidence="1">
    <location>
        <begin position="45"/>
        <end position="62"/>
    </location>
</feature>
<dbReference type="Proteomes" id="UP000232533">
    <property type="component" value="Unassembled WGS sequence"/>
</dbReference>
<dbReference type="Pfam" id="PF11188">
    <property type="entry name" value="DUF2975"/>
    <property type="match status" value="1"/>
</dbReference>
<keyword evidence="1" id="KW-1133">Transmembrane helix</keyword>
<comment type="caution">
    <text evidence="3">The sequence shown here is derived from an EMBL/GenBank/DDBJ whole genome shotgun (WGS) entry which is preliminary data.</text>
</comment>
<dbReference type="EMBL" id="MJBR01000023">
    <property type="protein sequence ID" value="OEY72270.1"/>
    <property type="molecule type" value="Genomic_DNA"/>
</dbReference>
<sequence>MILGWILLFGFLLYAIFISPSDILEIFRDAEEFEIKSKNALYTSLSYELLSSGVWIFILYLFKNLMQDLIAGPLFTKLQIASFKLIGQLIIFITILNELFRFVYKVIFNKRIEINFDHFNLWFVIFGLFLIFLSKIFNQARIIKEENELTV</sequence>
<reference evidence="3 5" key="1">
    <citation type="submission" date="2015-10" db="EMBL/GenBank/DDBJ databases">
        <title>Draft genome sequence of Salegentibacter salinarum KCTC 12975.</title>
        <authorList>
            <person name="Lin W."/>
            <person name="Zheng Q."/>
        </authorList>
    </citation>
    <scope>NUCLEOTIDE SEQUENCE [LARGE SCALE GENOMIC DNA]</scope>
    <source>
        <strain evidence="3 5">KCTC 12974</strain>
    </source>
</reference>
<evidence type="ECO:0008006" key="6">
    <source>
        <dbReference type="Google" id="ProtNLM"/>
    </source>
</evidence>
<dbReference type="OrthoDB" id="1442115at2"/>
<evidence type="ECO:0000313" key="4">
    <source>
        <dbReference type="Proteomes" id="UP000176009"/>
    </source>
</evidence>
<accession>A0A2N0TV54</accession>
<gene>
    <name evidence="3" type="ORF">APR40_03230</name>
    <name evidence="2" type="ORF">BHS39_03230</name>
</gene>
<feature type="transmembrane region" description="Helical" evidence="1">
    <location>
        <begin position="83"/>
        <end position="104"/>
    </location>
</feature>
<organism evidence="3 5">
    <name type="scientific">Salegentibacter salarius</name>
    <dbReference type="NCBI Taxonomy" id="435906"/>
    <lineage>
        <taxon>Bacteria</taxon>
        <taxon>Pseudomonadati</taxon>
        <taxon>Bacteroidota</taxon>
        <taxon>Flavobacteriia</taxon>
        <taxon>Flavobacteriales</taxon>
        <taxon>Flavobacteriaceae</taxon>
        <taxon>Salegentibacter</taxon>
    </lineage>
</organism>
<name>A0A2N0TV54_9FLAO</name>
<dbReference type="Proteomes" id="UP000176009">
    <property type="component" value="Unassembled WGS sequence"/>
</dbReference>
<reference evidence="2 4" key="2">
    <citation type="submission" date="2016-09" db="EMBL/GenBank/DDBJ databases">
        <title>Genome Sequence of Salegentibacter salarius,Isolated from a Marine Solar Saltern of the Yellow Sea in South Korea.</title>
        <authorList>
            <person name="Zheng Q."/>
            <person name="Liu Y."/>
        </authorList>
    </citation>
    <scope>NUCLEOTIDE SEQUENCE [LARGE SCALE GENOMIC DNA]</scope>
    <source>
        <strain evidence="2 4">KCTC 12974</strain>
    </source>
</reference>
<evidence type="ECO:0000313" key="5">
    <source>
        <dbReference type="Proteomes" id="UP000232533"/>
    </source>
</evidence>
<keyword evidence="4" id="KW-1185">Reference proteome</keyword>
<proteinExistence type="predicted"/>
<dbReference type="AlphaFoldDB" id="A0A2N0TV54"/>
<protein>
    <recommendedName>
        <fullName evidence="6">DUF2975 domain-containing protein</fullName>
    </recommendedName>
</protein>
<keyword evidence="1" id="KW-0812">Transmembrane</keyword>
<keyword evidence="1" id="KW-0472">Membrane</keyword>
<evidence type="ECO:0000313" key="3">
    <source>
        <dbReference type="EMBL" id="PKD18591.1"/>
    </source>
</evidence>
<dbReference type="RefSeq" id="WP_070054560.1">
    <property type="nucleotide sequence ID" value="NZ_FVZF01000003.1"/>
</dbReference>
<evidence type="ECO:0000313" key="2">
    <source>
        <dbReference type="EMBL" id="OEY72270.1"/>
    </source>
</evidence>
<feature type="transmembrane region" description="Helical" evidence="1">
    <location>
        <begin position="119"/>
        <end position="137"/>
    </location>
</feature>